<dbReference type="PROSITE" id="PS00374">
    <property type="entry name" value="MGMT"/>
    <property type="match status" value="1"/>
</dbReference>
<comment type="catalytic activity">
    <reaction evidence="1 9">
        <text>a 4-O-methyl-thymidine in DNA + L-cysteinyl-[protein] = a thymidine in DNA + S-methyl-L-cysteinyl-[protein]</text>
        <dbReference type="Rhea" id="RHEA:53428"/>
        <dbReference type="Rhea" id="RHEA-COMP:10131"/>
        <dbReference type="Rhea" id="RHEA-COMP:10132"/>
        <dbReference type="Rhea" id="RHEA-COMP:13555"/>
        <dbReference type="Rhea" id="RHEA-COMP:13556"/>
        <dbReference type="ChEBI" id="CHEBI:29950"/>
        <dbReference type="ChEBI" id="CHEBI:82612"/>
        <dbReference type="ChEBI" id="CHEBI:137386"/>
        <dbReference type="ChEBI" id="CHEBI:137387"/>
        <dbReference type="EC" id="2.1.1.63"/>
    </reaction>
</comment>
<keyword evidence="6 9" id="KW-0227">DNA damage</keyword>
<accession>A0A0F2CXK2</accession>
<dbReference type="InterPro" id="IPR014048">
    <property type="entry name" value="MethylDNA_cys_MeTrfase_DNA-bd"/>
</dbReference>
<sequence length="171" mass="19108">MKQKKYAKMLYLSPIGTLSLVADEQYLYGIWVQDQTHFERGLGDETIEEVDSHPVLEQVISYLDTYFEGSVQDLSDLPLAPIGTDFEKRVWTYLQSIPYGQTVTYGQIAQDLQVPSAQAIGGAVGRNPWSILVPCHRVLGSGNRLTGYASGVEKKAWLLQHEGAAFQENKK</sequence>
<dbReference type="Gene3D" id="3.30.160.70">
    <property type="entry name" value="Methylated DNA-protein cysteine methyltransferase domain"/>
    <property type="match status" value="1"/>
</dbReference>
<dbReference type="SUPFAM" id="SSF46767">
    <property type="entry name" value="Methylated DNA-protein cysteine methyltransferase, C-terminal domain"/>
    <property type="match status" value="1"/>
</dbReference>
<feature type="active site" description="Nucleophile; methyl group acceptor" evidence="9">
    <location>
        <position position="135"/>
    </location>
</feature>
<protein>
    <recommendedName>
        <fullName evidence="9">Methylated-DNA--protein-cysteine methyltransferase</fullName>
        <ecNumber evidence="9">2.1.1.63</ecNumber>
    </recommendedName>
    <alternativeName>
        <fullName evidence="9">6-O-methylguanine-DNA methyltransferase</fullName>
        <shortName evidence="9">MGMT</shortName>
    </alternativeName>
    <alternativeName>
        <fullName evidence="9">O-6-methylguanine-DNA-alkyltransferase</fullName>
    </alternativeName>
</protein>
<dbReference type="InterPro" id="IPR036217">
    <property type="entry name" value="MethylDNA_cys_MeTrfase_DNAb"/>
</dbReference>
<name>A0A0F2CXK2_STROR</name>
<evidence type="ECO:0000256" key="4">
    <source>
        <dbReference type="ARBA" id="ARBA00022603"/>
    </source>
</evidence>
<feature type="domain" description="Methylated-DNA-[protein]-cysteine S-methyltransferase DNA binding" evidence="10">
    <location>
        <begin position="85"/>
        <end position="164"/>
    </location>
</feature>
<evidence type="ECO:0000256" key="5">
    <source>
        <dbReference type="ARBA" id="ARBA00022679"/>
    </source>
</evidence>
<comment type="miscellaneous">
    <text evidence="9">This enzyme catalyzes only one turnover and therefore is not strictly catalytic. According to one definition, an enzyme is a biocatalyst that acts repeatedly and over many reaction cycles.</text>
</comment>
<dbReference type="Pfam" id="PF02870">
    <property type="entry name" value="Methyltransf_1N"/>
    <property type="match status" value="1"/>
</dbReference>
<comment type="caution">
    <text evidence="12">The sequence shown here is derived from an EMBL/GenBank/DDBJ whole genome shotgun (WGS) entry which is preliminary data.</text>
</comment>
<dbReference type="InterPro" id="IPR036631">
    <property type="entry name" value="MGMT_N_sf"/>
</dbReference>
<dbReference type="AlphaFoldDB" id="A0A0F2CXK2"/>
<dbReference type="Pfam" id="PF01035">
    <property type="entry name" value="DNA_binding_1"/>
    <property type="match status" value="1"/>
</dbReference>
<gene>
    <name evidence="12" type="primary">ogt</name>
    <name evidence="12" type="ORF">TZ87_00932</name>
</gene>
<keyword evidence="5 9" id="KW-0808">Transferase</keyword>
<dbReference type="GO" id="GO:0006307">
    <property type="term" value="P:DNA alkylation repair"/>
    <property type="evidence" value="ECO:0007669"/>
    <property type="project" value="UniProtKB-UniRule"/>
</dbReference>
<dbReference type="HAMAP" id="MF_00772">
    <property type="entry name" value="OGT"/>
    <property type="match status" value="1"/>
</dbReference>
<proteinExistence type="inferred from homology"/>
<dbReference type="Proteomes" id="UP000033657">
    <property type="component" value="Unassembled WGS sequence"/>
</dbReference>
<comment type="similarity">
    <text evidence="2 9">Belongs to the MGMT family.</text>
</comment>
<evidence type="ECO:0000256" key="2">
    <source>
        <dbReference type="ARBA" id="ARBA00008711"/>
    </source>
</evidence>
<evidence type="ECO:0000313" key="12">
    <source>
        <dbReference type="EMBL" id="KJQ62430.1"/>
    </source>
</evidence>
<dbReference type="EC" id="2.1.1.63" evidence="9"/>
<organism evidence="12 13">
    <name type="scientific">Streptococcus oralis subsp. oralis</name>
    <dbReference type="NCBI Taxonomy" id="1891914"/>
    <lineage>
        <taxon>Bacteria</taxon>
        <taxon>Bacillati</taxon>
        <taxon>Bacillota</taxon>
        <taxon>Bacilli</taxon>
        <taxon>Lactobacillales</taxon>
        <taxon>Streptococcaceae</taxon>
        <taxon>Streptococcus</taxon>
    </lineage>
</organism>
<evidence type="ECO:0000313" key="13">
    <source>
        <dbReference type="Proteomes" id="UP000033657"/>
    </source>
</evidence>
<dbReference type="GO" id="GO:0005737">
    <property type="term" value="C:cytoplasm"/>
    <property type="evidence" value="ECO:0007669"/>
    <property type="project" value="UniProtKB-SubCell"/>
</dbReference>
<evidence type="ECO:0000256" key="7">
    <source>
        <dbReference type="ARBA" id="ARBA00023204"/>
    </source>
</evidence>
<dbReference type="InterPro" id="IPR008332">
    <property type="entry name" value="MethylG_MeTrfase_N"/>
</dbReference>
<reference evidence="12 13" key="1">
    <citation type="submission" date="2015-02" db="EMBL/GenBank/DDBJ databases">
        <title>Evolution of amylase-binding proteins of oral streptococcal species.</title>
        <authorList>
            <person name="Haase E.M."/>
        </authorList>
    </citation>
    <scope>NUCLEOTIDE SEQUENCE [LARGE SCALE GENOMIC DNA]</scope>
    <source>
        <strain evidence="12 13">COL85/1862</strain>
    </source>
</reference>
<dbReference type="NCBIfam" id="TIGR00589">
    <property type="entry name" value="ogt"/>
    <property type="match status" value="1"/>
</dbReference>
<evidence type="ECO:0000256" key="8">
    <source>
        <dbReference type="ARBA" id="ARBA00049348"/>
    </source>
</evidence>
<dbReference type="OrthoDB" id="9802228at2"/>
<comment type="subcellular location">
    <subcellularLocation>
        <location evidence="9">Cytoplasm</location>
    </subcellularLocation>
</comment>
<keyword evidence="4 9" id="KW-0489">Methyltransferase</keyword>
<feature type="domain" description="Methylguanine DNA methyltransferase ribonuclease-like" evidence="11">
    <location>
        <begin position="10"/>
        <end position="81"/>
    </location>
</feature>
<evidence type="ECO:0000259" key="11">
    <source>
        <dbReference type="Pfam" id="PF02870"/>
    </source>
</evidence>
<dbReference type="PANTHER" id="PTHR10815:SF5">
    <property type="entry name" value="METHYLATED-DNA--PROTEIN-CYSTEINE METHYLTRANSFERASE"/>
    <property type="match status" value="1"/>
</dbReference>
<dbReference type="PANTHER" id="PTHR10815">
    <property type="entry name" value="METHYLATED-DNA--PROTEIN-CYSTEINE METHYLTRANSFERASE"/>
    <property type="match status" value="1"/>
</dbReference>
<dbReference type="SUPFAM" id="SSF53155">
    <property type="entry name" value="Methylated DNA-protein cysteine methyltransferase domain"/>
    <property type="match status" value="1"/>
</dbReference>
<dbReference type="FunFam" id="1.10.10.10:FF:000214">
    <property type="entry name" value="Methylated-DNA--protein-cysteine methyltransferase"/>
    <property type="match status" value="1"/>
</dbReference>
<keyword evidence="3 9" id="KW-0963">Cytoplasm</keyword>
<dbReference type="PATRIC" id="fig|28037.209.peg.921"/>
<dbReference type="EMBL" id="JYGM01000008">
    <property type="protein sequence ID" value="KJQ62430.1"/>
    <property type="molecule type" value="Genomic_DNA"/>
</dbReference>
<comment type="catalytic activity">
    <reaction evidence="8 9">
        <text>a 6-O-methyl-2'-deoxyguanosine in DNA + L-cysteinyl-[protein] = S-methyl-L-cysteinyl-[protein] + a 2'-deoxyguanosine in DNA</text>
        <dbReference type="Rhea" id="RHEA:24000"/>
        <dbReference type="Rhea" id="RHEA-COMP:10131"/>
        <dbReference type="Rhea" id="RHEA-COMP:10132"/>
        <dbReference type="Rhea" id="RHEA-COMP:11367"/>
        <dbReference type="Rhea" id="RHEA-COMP:11368"/>
        <dbReference type="ChEBI" id="CHEBI:29950"/>
        <dbReference type="ChEBI" id="CHEBI:82612"/>
        <dbReference type="ChEBI" id="CHEBI:85445"/>
        <dbReference type="ChEBI" id="CHEBI:85448"/>
        <dbReference type="EC" id="2.1.1.63"/>
    </reaction>
</comment>
<dbReference type="InterPro" id="IPR001497">
    <property type="entry name" value="MethylDNA_cys_MeTrfase_AS"/>
</dbReference>
<dbReference type="Gene3D" id="1.10.10.10">
    <property type="entry name" value="Winged helix-like DNA-binding domain superfamily/Winged helix DNA-binding domain"/>
    <property type="match status" value="1"/>
</dbReference>
<evidence type="ECO:0000256" key="1">
    <source>
        <dbReference type="ARBA" id="ARBA00001286"/>
    </source>
</evidence>
<evidence type="ECO:0000256" key="6">
    <source>
        <dbReference type="ARBA" id="ARBA00022763"/>
    </source>
</evidence>
<evidence type="ECO:0000256" key="3">
    <source>
        <dbReference type="ARBA" id="ARBA00022490"/>
    </source>
</evidence>
<dbReference type="RefSeq" id="WP_045592124.1">
    <property type="nucleotide sequence ID" value="NZ_JYGM01000008.1"/>
</dbReference>
<dbReference type="CDD" id="cd06445">
    <property type="entry name" value="ATase"/>
    <property type="match status" value="1"/>
</dbReference>
<dbReference type="InterPro" id="IPR036388">
    <property type="entry name" value="WH-like_DNA-bd_sf"/>
</dbReference>
<evidence type="ECO:0000256" key="9">
    <source>
        <dbReference type="HAMAP-Rule" id="MF_00772"/>
    </source>
</evidence>
<comment type="function">
    <text evidence="9">Involved in the cellular defense against the biological effects of O6-methylguanine (O6-MeG) and O4-methylthymine (O4-MeT) in DNA. Repairs the methylated nucleobase in DNA by stoichiometrically transferring the methyl group to a cysteine residue in the enzyme. This is a suicide reaction: the enzyme is irreversibly inactivated.</text>
</comment>
<keyword evidence="7 9" id="KW-0234">DNA repair</keyword>
<dbReference type="InterPro" id="IPR023546">
    <property type="entry name" value="MGMT"/>
</dbReference>
<evidence type="ECO:0000259" key="10">
    <source>
        <dbReference type="Pfam" id="PF01035"/>
    </source>
</evidence>
<dbReference type="GO" id="GO:0032259">
    <property type="term" value="P:methylation"/>
    <property type="evidence" value="ECO:0007669"/>
    <property type="project" value="UniProtKB-KW"/>
</dbReference>
<dbReference type="GO" id="GO:0003908">
    <property type="term" value="F:methylated-DNA-[protein]-cysteine S-methyltransferase activity"/>
    <property type="evidence" value="ECO:0007669"/>
    <property type="project" value="UniProtKB-UniRule"/>
</dbReference>